<evidence type="ECO:0000313" key="2">
    <source>
        <dbReference type="EMBL" id="TCN45790.1"/>
    </source>
</evidence>
<gene>
    <name evidence="2" type="ORF">EV665_106268</name>
</gene>
<dbReference type="Proteomes" id="UP000295351">
    <property type="component" value="Unassembled WGS sequence"/>
</dbReference>
<keyword evidence="3" id="KW-1185">Reference proteome</keyword>
<name>A0A4V2RIV5_SHIGR</name>
<dbReference type="Pfam" id="PF06568">
    <property type="entry name" value="YjiS-like"/>
    <property type="match status" value="1"/>
</dbReference>
<comment type="caution">
    <text evidence="2">The sequence shown here is derived from an EMBL/GenBank/DDBJ whole genome shotgun (WGS) entry which is preliminary data.</text>
</comment>
<accession>A0A4V2RIV5</accession>
<reference evidence="2 3" key="1">
    <citation type="submission" date="2019-03" db="EMBL/GenBank/DDBJ databases">
        <title>Genomic Encyclopedia of Type Strains, Phase IV (KMG-IV): sequencing the most valuable type-strain genomes for metagenomic binning, comparative biology and taxonomic classification.</title>
        <authorList>
            <person name="Goeker M."/>
        </authorList>
    </citation>
    <scope>NUCLEOTIDE SEQUENCE [LARGE SCALE GENOMIC DNA]</scope>
    <source>
        <strain evidence="2 3">DSM 18401</strain>
    </source>
</reference>
<dbReference type="AlphaFoldDB" id="A0A4V2RIV5"/>
<evidence type="ECO:0000259" key="1">
    <source>
        <dbReference type="Pfam" id="PF06568"/>
    </source>
</evidence>
<protein>
    <submittedName>
        <fullName evidence="2">Uncharacterized protein DUF1127</fullName>
    </submittedName>
</protein>
<dbReference type="EMBL" id="SLVX01000006">
    <property type="protein sequence ID" value="TCN45790.1"/>
    <property type="molecule type" value="Genomic_DNA"/>
</dbReference>
<feature type="domain" description="YjiS-like" evidence="1">
    <location>
        <begin position="3"/>
        <end position="38"/>
    </location>
</feature>
<proteinExistence type="predicted"/>
<sequence>MNIFAKLKKNAADRRAVRELSALDDRALQDLGISRSNIQSAVKGLTVFG</sequence>
<dbReference type="RefSeq" id="WP_064496052.1">
    <property type="nucleotide sequence ID" value="NZ_BAABEI010000012.1"/>
</dbReference>
<dbReference type="InterPro" id="IPR009506">
    <property type="entry name" value="YjiS-like"/>
</dbReference>
<organism evidence="2 3">
    <name type="scientific">Shinella granuli</name>
    <dbReference type="NCBI Taxonomy" id="323621"/>
    <lineage>
        <taxon>Bacteria</taxon>
        <taxon>Pseudomonadati</taxon>
        <taxon>Pseudomonadota</taxon>
        <taxon>Alphaproteobacteria</taxon>
        <taxon>Hyphomicrobiales</taxon>
        <taxon>Rhizobiaceae</taxon>
        <taxon>Shinella</taxon>
    </lineage>
</organism>
<evidence type="ECO:0000313" key="3">
    <source>
        <dbReference type="Proteomes" id="UP000295351"/>
    </source>
</evidence>